<comment type="caution">
    <text evidence="1">The sequence shown here is derived from an EMBL/GenBank/DDBJ whole genome shotgun (WGS) entry which is preliminary data.</text>
</comment>
<name>A0A2S8FE21_9BACT</name>
<sequence length="86" mass="9949">MESIPYDTESCPFRHDPDILRRRTADANRYDTSRLTTIGTFMVPLRRGTMLFLPMLAMKAVPHIRTCRGKSDSANLKIYVLRYGLK</sequence>
<evidence type="ECO:0000313" key="2">
    <source>
        <dbReference type="Proteomes" id="UP000238322"/>
    </source>
</evidence>
<dbReference type="Proteomes" id="UP000238322">
    <property type="component" value="Unassembled WGS sequence"/>
</dbReference>
<evidence type="ECO:0000313" key="1">
    <source>
        <dbReference type="EMBL" id="PQO30330.1"/>
    </source>
</evidence>
<reference evidence="1 2" key="1">
    <citation type="submission" date="2018-02" db="EMBL/GenBank/DDBJ databases">
        <title>Comparative genomes isolates from brazilian mangrove.</title>
        <authorList>
            <person name="Araujo J.E."/>
            <person name="Taketani R.G."/>
            <person name="Silva M.C.P."/>
            <person name="Loureco M.V."/>
            <person name="Andreote F.D."/>
        </authorList>
    </citation>
    <scope>NUCLEOTIDE SEQUENCE [LARGE SCALE GENOMIC DNA]</scope>
    <source>
        <strain evidence="1 2">Hex-1 MGV</strain>
    </source>
</reference>
<gene>
    <name evidence="1" type="ORF">C5Y83_23475</name>
</gene>
<accession>A0A2S8FE21</accession>
<dbReference type="AlphaFoldDB" id="A0A2S8FE21"/>
<protein>
    <submittedName>
        <fullName evidence="1">Uncharacterized protein</fullName>
    </submittedName>
</protein>
<organism evidence="1 2">
    <name type="scientific">Blastopirellula marina</name>
    <dbReference type="NCBI Taxonomy" id="124"/>
    <lineage>
        <taxon>Bacteria</taxon>
        <taxon>Pseudomonadati</taxon>
        <taxon>Planctomycetota</taxon>
        <taxon>Planctomycetia</taxon>
        <taxon>Pirellulales</taxon>
        <taxon>Pirellulaceae</taxon>
        <taxon>Blastopirellula</taxon>
    </lineage>
</organism>
<dbReference type="EMBL" id="PUHY01000014">
    <property type="protein sequence ID" value="PQO30330.1"/>
    <property type="molecule type" value="Genomic_DNA"/>
</dbReference>
<proteinExistence type="predicted"/>